<dbReference type="Gene3D" id="3.40.50.2020">
    <property type="match status" value="1"/>
</dbReference>
<sequence length="117" mass="13251">MNLKQDLIKAGIRLEGDFTLKSGIKSSVKWDVELLFKDMLYHERRELLRPWARKIVKIVHSWLPPNWIVGIPTGGYLLSLELGYSCPVIMAGYKLPYPGRVLVVDDVLTTGATVRKG</sequence>
<dbReference type="SUPFAM" id="SSF53271">
    <property type="entry name" value="PRTase-like"/>
    <property type="match status" value="1"/>
</dbReference>
<dbReference type="AlphaFoldDB" id="X1UVE6"/>
<gene>
    <name evidence="1" type="ORF">S12H4_43396</name>
</gene>
<evidence type="ECO:0000313" key="1">
    <source>
        <dbReference type="EMBL" id="GAJ07567.1"/>
    </source>
</evidence>
<comment type="caution">
    <text evidence="1">The sequence shown here is derived from an EMBL/GenBank/DDBJ whole genome shotgun (WGS) entry which is preliminary data.</text>
</comment>
<reference evidence="1" key="1">
    <citation type="journal article" date="2014" name="Front. Microbiol.">
        <title>High frequency of phylogenetically diverse reductive dehalogenase-homologous genes in deep subseafloor sedimentary metagenomes.</title>
        <authorList>
            <person name="Kawai M."/>
            <person name="Futagami T."/>
            <person name="Toyoda A."/>
            <person name="Takaki Y."/>
            <person name="Nishi S."/>
            <person name="Hori S."/>
            <person name="Arai W."/>
            <person name="Tsubouchi T."/>
            <person name="Morono Y."/>
            <person name="Uchiyama I."/>
            <person name="Ito T."/>
            <person name="Fujiyama A."/>
            <person name="Inagaki F."/>
            <person name="Takami H."/>
        </authorList>
    </citation>
    <scope>NUCLEOTIDE SEQUENCE</scope>
    <source>
        <strain evidence="1">Expedition CK06-06</strain>
    </source>
</reference>
<dbReference type="InterPro" id="IPR029057">
    <property type="entry name" value="PRTase-like"/>
</dbReference>
<dbReference type="InterPro" id="IPR000836">
    <property type="entry name" value="PRTase_dom"/>
</dbReference>
<proteinExistence type="predicted"/>
<evidence type="ECO:0008006" key="2">
    <source>
        <dbReference type="Google" id="ProtNLM"/>
    </source>
</evidence>
<organism evidence="1">
    <name type="scientific">marine sediment metagenome</name>
    <dbReference type="NCBI Taxonomy" id="412755"/>
    <lineage>
        <taxon>unclassified sequences</taxon>
        <taxon>metagenomes</taxon>
        <taxon>ecological metagenomes</taxon>
    </lineage>
</organism>
<accession>X1UVE6</accession>
<dbReference type="CDD" id="cd06223">
    <property type="entry name" value="PRTases_typeI"/>
    <property type="match status" value="1"/>
</dbReference>
<name>X1UVE6_9ZZZZ</name>
<protein>
    <recommendedName>
        <fullName evidence="2">Phosphoribosyltransferase domain-containing protein</fullName>
    </recommendedName>
</protein>
<dbReference type="EMBL" id="BARW01026630">
    <property type="protein sequence ID" value="GAJ07567.1"/>
    <property type="molecule type" value="Genomic_DNA"/>
</dbReference>
<feature type="non-terminal residue" evidence="1">
    <location>
        <position position="117"/>
    </location>
</feature>